<protein>
    <recommendedName>
        <fullName evidence="4">Membrane protein 6-pyruvoyl-tetrahydropterin synthase-related domain-containing protein</fullName>
    </recommendedName>
</protein>
<feature type="transmembrane region" description="Helical" evidence="1">
    <location>
        <begin position="63"/>
        <end position="83"/>
    </location>
</feature>
<dbReference type="Proteomes" id="UP000034893">
    <property type="component" value="Unassembled WGS sequence"/>
</dbReference>
<reference evidence="2 3" key="1">
    <citation type="journal article" date="2015" name="Nature">
        <title>rRNA introns, odd ribosomes, and small enigmatic genomes across a large radiation of phyla.</title>
        <authorList>
            <person name="Brown C.T."/>
            <person name="Hug L.A."/>
            <person name="Thomas B.C."/>
            <person name="Sharon I."/>
            <person name="Castelle C.J."/>
            <person name="Singh A."/>
            <person name="Wilkins M.J."/>
            <person name="Williams K.H."/>
            <person name="Banfield J.F."/>
        </authorList>
    </citation>
    <scope>NUCLEOTIDE SEQUENCE [LARGE SCALE GENOMIC DNA]</scope>
</reference>
<proteinExistence type="predicted"/>
<feature type="transmembrane region" description="Helical" evidence="1">
    <location>
        <begin position="367"/>
        <end position="386"/>
    </location>
</feature>
<feature type="transmembrane region" description="Helical" evidence="1">
    <location>
        <begin position="95"/>
        <end position="112"/>
    </location>
</feature>
<comment type="caution">
    <text evidence="2">The sequence shown here is derived from an EMBL/GenBank/DDBJ whole genome shotgun (WGS) entry which is preliminary data.</text>
</comment>
<evidence type="ECO:0000313" key="2">
    <source>
        <dbReference type="EMBL" id="KKQ89473.1"/>
    </source>
</evidence>
<feature type="transmembrane region" description="Helical" evidence="1">
    <location>
        <begin position="143"/>
        <end position="161"/>
    </location>
</feature>
<feature type="transmembrane region" description="Helical" evidence="1">
    <location>
        <begin position="329"/>
        <end position="347"/>
    </location>
</feature>
<keyword evidence="1" id="KW-0812">Transmembrane</keyword>
<sequence length="400" mass="45410">MIKNFVAILVILLASIVISLPLLKPGLYVIHDDQQIARLFLFDEALKSGQFPVRWVDGLGFGFGYPLFVFYPPFVYMLGELFHLIGSGFINSIKLVFFASIIASGFAMYILAKEFWDKYSAVVASVFYLLVPYRALDIYVRGALSESFSFVWLPLILWSLYRLKRTEKAFYIYISAIFLALLMVTHNLIFLPFMLILPVYLLFLIWKAENKKLFIVNCLSSIVYSFGLSAFFWLPALLEKKYTIVDQLLLVNLANYNIHFIYPQQLWNWPWGFGGSAAGLTDGISFKIGKLHVFTSIAASVLAIAHLIRLKLSGANGSPAEALAKAGQLSIVFFVLFLFSAFMTTFYSKPIWDLIAPLGYLQFPWRFLIFTSLFSSILAGAFLYLLRLPILRLIASLILV</sequence>
<feature type="transmembrane region" description="Helical" evidence="1">
    <location>
        <begin position="173"/>
        <end position="206"/>
    </location>
</feature>
<gene>
    <name evidence="2" type="ORF">UT12_C0013G0016</name>
</gene>
<keyword evidence="1" id="KW-0472">Membrane</keyword>
<evidence type="ECO:0000256" key="1">
    <source>
        <dbReference type="SAM" id="Phobius"/>
    </source>
</evidence>
<organism evidence="2 3">
    <name type="scientific">Candidatus Curtissbacteria bacterium GW2011_GWC2_38_9</name>
    <dbReference type="NCBI Taxonomy" id="1618414"/>
    <lineage>
        <taxon>Bacteria</taxon>
        <taxon>Candidatus Curtissiibacteriota</taxon>
    </lineage>
</organism>
<feature type="transmembrane region" description="Helical" evidence="1">
    <location>
        <begin position="291"/>
        <end position="308"/>
    </location>
</feature>
<name>A0A0G0LBR3_9BACT</name>
<keyword evidence="1" id="KW-1133">Transmembrane helix</keyword>
<feature type="transmembrane region" description="Helical" evidence="1">
    <location>
        <begin position="213"/>
        <end position="234"/>
    </location>
</feature>
<evidence type="ECO:0008006" key="4">
    <source>
        <dbReference type="Google" id="ProtNLM"/>
    </source>
</evidence>
<feature type="non-terminal residue" evidence="2">
    <location>
        <position position="400"/>
    </location>
</feature>
<dbReference type="AlphaFoldDB" id="A0A0G0LBR3"/>
<evidence type="ECO:0000313" key="3">
    <source>
        <dbReference type="Proteomes" id="UP000034893"/>
    </source>
</evidence>
<dbReference type="EMBL" id="LBVP01000013">
    <property type="protein sequence ID" value="KKQ89473.1"/>
    <property type="molecule type" value="Genomic_DNA"/>
</dbReference>
<accession>A0A0G0LBR3</accession>